<dbReference type="RefSeq" id="WP_011736517.1">
    <property type="nucleotide sequence ID" value="NC_008609.1"/>
</dbReference>
<evidence type="ECO:0000313" key="3">
    <source>
        <dbReference type="EMBL" id="ABL00265.1"/>
    </source>
</evidence>
<dbReference type="HOGENOM" id="CLU_090336_11_2_7"/>
<evidence type="ECO:0000313" key="4">
    <source>
        <dbReference type="Proteomes" id="UP000006732"/>
    </source>
</evidence>
<feature type="domain" description="Histidine kinase/HSP90-like ATPase" evidence="2">
    <location>
        <begin position="13"/>
        <end position="139"/>
    </location>
</feature>
<dbReference type="Proteomes" id="UP000006732">
    <property type="component" value="Chromosome"/>
</dbReference>
<dbReference type="InterPro" id="IPR036890">
    <property type="entry name" value="HATPase_C_sf"/>
</dbReference>
<dbReference type="PANTHER" id="PTHR35526:SF3">
    <property type="entry name" value="ANTI-SIGMA-F FACTOR RSBW"/>
    <property type="match status" value="1"/>
</dbReference>
<name>A1ASE4_PELPD</name>
<dbReference type="PANTHER" id="PTHR35526">
    <property type="entry name" value="ANTI-SIGMA-F FACTOR RSBW-RELATED"/>
    <property type="match status" value="1"/>
</dbReference>
<accession>A1ASE4</accession>
<evidence type="ECO:0000256" key="1">
    <source>
        <dbReference type="ARBA" id="ARBA00022527"/>
    </source>
</evidence>
<dbReference type="OrthoDB" id="163538at2"/>
<dbReference type="CDD" id="cd16936">
    <property type="entry name" value="HATPase_RsbW-like"/>
    <property type="match status" value="1"/>
</dbReference>
<dbReference type="EMBL" id="CP000482">
    <property type="protein sequence ID" value="ABL00265.1"/>
    <property type="molecule type" value="Genomic_DNA"/>
</dbReference>
<dbReference type="GO" id="GO:0004674">
    <property type="term" value="F:protein serine/threonine kinase activity"/>
    <property type="evidence" value="ECO:0007669"/>
    <property type="project" value="UniProtKB-KW"/>
</dbReference>
<keyword evidence="1 3" id="KW-0723">Serine/threonine-protein kinase</keyword>
<dbReference type="STRING" id="338966.Ppro_2661"/>
<dbReference type="Gene3D" id="3.30.565.10">
    <property type="entry name" value="Histidine kinase-like ATPase, C-terminal domain"/>
    <property type="match status" value="1"/>
</dbReference>
<sequence>MKNQIEIKIRVPNQTRYLRLIGNLGENMAREISGLSDDRDAFAYNINVVLTEAMSNAIKHANAANPDKDVTIRITVSDTELAVRVYDNGLGFDPNSVPIPGLNTDCLSETGRGLFIIRSLMDSVVYRKADGGNVLEMRKSLKIKGGSTAGR</sequence>
<evidence type="ECO:0000259" key="2">
    <source>
        <dbReference type="Pfam" id="PF13581"/>
    </source>
</evidence>
<reference evidence="3 4" key="1">
    <citation type="submission" date="2006-10" db="EMBL/GenBank/DDBJ databases">
        <title>Complete sequence of chromosome of Pelobacter propionicus DSM 2379.</title>
        <authorList>
            <consortium name="US DOE Joint Genome Institute"/>
            <person name="Copeland A."/>
            <person name="Lucas S."/>
            <person name="Lapidus A."/>
            <person name="Barry K."/>
            <person name="Detter J.C."/>
            <person name="Glavina del Rio T."/>
            <person name="Hammon N."/>
            <person name="Israni S."/>
            <person name="Dalin E."/>
            <person name="Tice H."/>
            <person name="Pitluck S."/>
            <person name="Saunders E."/>
            <person name="Brettin T."/>
            <person name="Bruce D."/>
            <person name="Han C."/>
            <person name="Tapia R."/>
            <person name="Schmutz J."/>
            <person name="Larimer F."/>
            <person name="Land M."/>
            <person name="Hauser L."/>
            <person name="Kyrpides N."/>
            <person name="Kim E."/>
            <person name="Lovley D."/>
            <person name="Richardson P."/>
        </authorList>
    </citation>
    <scope>NUCLEOTIDE SEQUENCE [LARGE SCALE GENOMIC DNA]</scope>
    <source>
        <strain evidence="4">DSM 2379 / NBRC 103807 / OttBd1</strain>
    </source>
</reference>
<keyword evidence="3" id="KW-0418">Kinase</keyword>
<dbReference type="AlphaFoldDB" id="A1ASE4"/>
<dbReference type="InterPro" id="IPR003594">
    <property type="entry name" value="HATPase_dom"/>
</dbReference>
<dbReference type="eggNOG" id="COG2172">
    <property type="taxonomic scope" value="Bacteria"/>
</dbReference>
<dbReference type="KEGG" id="ppd:Ppro_2661"/>
<dbReference type="InterPro" id="IPR050267">
    <property type="entry name" value="Anti-sigma-factor_SerPK"/>
</dbReference>
<keyword evidence="4" id="KW-1185">Reference proteome</keyword>
<organism evidence="3 4">
    <name type="scientific">Pelobacter propionicus (strain DSM 2379 / NBRC 103807 / OttBd1)</name>
    <dbReference type="NCBI Taxonomy" id="338966"/>
    <lineage>
        <taxon>Bacteria</taxon>
        <taxon>Pseudomonadati</taxon>
        <taxon>Thermodesulfobacteriota</taxon>
        <taxon>Desulfuromonadia</taxon>
        <taxon>Desulfuromonadales</taxon>
        <taxon>Desulfuromonadaceae</taxon>
        <taxon>Pelobacter</taxon>
    </lineage>
</organism>
<protein>
    <submittedName>
        <fullName evidence="3">Putative anti-sigma regulatory factor, serine/threonine protein kinase</fullName>
    </submittedName>
</protein>
<gene>
    <name evidence="3" type="ordered locus">Ppro_2661</name>
</gene>
<keyword evidence="3" id="KW-0808">Transferase</keyword>
<dbReference type="SUPFAM" id="SSF55874">
    <property type="entry name" value="ATPase domain of HSP90 chaperone/DNA topoisomerase II/histidine kinase"/>
    <property type="match status" value="1"/>
</dbReference>
<dbReference type="Pfam" id="PF13581">
    <property type="entry name" value="HATPase_c_2"/>
    <property type="match status" value="1"/>
</dbReference>
<proteinExistence type="predicted"/>